<dbReference type="AlphaFoldDB" id="A0A426ZFX4"/>
<accession>A0A426ZFX4</accession>
<dbReference type="Proteomes" id="UP000287651">
    <property type="component" value="Unassembled WGS sequence"/>
</dbReference>
<dbReference type="EMBL" id="AMZH03006813">
    <property type="protein sequence ID" value="RRT62880.1"/>
    <property type="molecule type" value="Genomic_DNA"/>
</dbReference>
<sequence>MRISQSLDDLSIYIHASYGPKGIPLTLRITSSAPRNAVKAHRRIPFHKILQRSTLSIKGQRREQSKAGIAVGKQEIARDQMGIEGGTSSAATEISLAFSSASWRMNRTICWICLETSASFIFGWMLQATPSLDRWGGAGRERGNAGGTMDVDDRIRQAFIVRAKAH</sequence>
<name>A0A426ZFX4_ENSVE</name>
<evidence type="ECO:0000313" key="2">
    <source>
        <dbReference type="Proteomes" id="UP000287651"/>
    </source>
</evidence>
<evidence type="ECO:0000313" key="1">
    <source>
        <dbReference type="EMBL" id="RRT62880.1"/>
    </source>
</evidence>
<gene>
    <name evidence="1" type="ORF">B296_00043117</name>
</gene>
<organism evidence="1 2">
    <name type="scientific">Ensete ventricosum</name>
    <name type="common">Abyssinian banana</name>
    <name type="synonym">Musa ensete</name>
    <dbReference type="NCBI Taxonomy" id="4639"/>
    <lineage>
        <taxon>Eukaryota</taxon>
        <taxon>Viridiplantae</taxon>
        <taxon>Streptophyta</taxon>
        <taxon>Embryophyta</taxon>
        <taxon>Tracheophyta</taxon>
        <taxon>Spermatophyta</taxon>
        <taxon>Magnoliopsida</taxon>
        <taxon>Liliopsida</taxon>
        <taxon>Zingiberales</taxon>
        <taxon>Musaceae</taxon>
        <taxon>Ensete</taxon>
    </lineage>
</organism>
<reference evidence="1 2" key="1">
    <citation type="journal article" date="2014" name="Agronomy (Basel)">
        <title>A Draft Genome Sequence for Ensete ventricosum, the Drought-Tolerant Tree Against Hunger.</title>
        <authorList>
            <person name="Harrison J."/>
            <person name="Moore K.A."/>
            <person name="Paszkiewicz K."/>
            <person name="Jones T."/>
            <person name="Grant M."/>
            <person name="Ambacheew D."/>
            <person name="Muzemil S."/>
            <person name="Studholme D.J."/>
        </authorList>
    </citation>
    <scope>NUCLEOTIDE SEQUENCE [LARGE SCALE GENOMIC DNA]</scope>
</reference>
<protein>
    <submittedName>
        <fullName evidence="1">Uncharacterized protein</fullName>
    </submittedName>
</protein>
<comment type="caution">
    <text evidence="1">The sequence shown here is derived from an EMBL/GenBank/DDBJ whole genome shotgun (WGS) entry which is preliminary data.</text>
</comment>
<proteinExistence type="predicted"/>